<reference evidence="3" key="1">
    <citation type="submission" date="2020-11" db="EMBL/GenBank/DDBJ databases">
        <authorList>
            <person name="Tran Van P."/>
        </authorList>
    </citation>
    <scope>NUCLEOTIDE SEQUENCE</scope>
</reference>
<keyword evidence="2" id="KW-1133">Transmembrane helix</keyword>
<gene>
    <name evidence="3" type="ORF">TGEB3V08_LOCUS9310</name>
</gene>
<feature type="transmembrane region" description="Helical" evidence="2">
    <location>
        <begin position="44"/>
        <end position="64"/>
    </location>
</feature>
<organism evidence="3">
    <name type="scientific">Timema genevievae</name>
    <name type="common">Walking stick</name>
    <dbReference type="NCBI Taxonomy" id="629358"/>
    <lineage>
        <taxon>Eukaryota</taxon>
        <taxon>Metazoa</taxon>
        <taxon>Ecdysozoa</taxon>
        <taxon>Arthropoda</taxon>
        <taxon>Hexapoda</taxon>
        <taxon>Insecta</taxon>
        <taxon>Pterygota</taxon>
        <taxon>Neoptera</taxon>
        <taxon>Polyneoptera</taxon>
        <taxon>Phasmatodea</taxon>
        <taxon>Timematodea</taxon>
        <taxon>Timematoidea</taxon>
        <taxon>Timematidae</taxon>
        <taxon>Timema</taxon>
    </lineage>
</organism>
<keyword evidence="2" id="KW-0812">Transmembrane</keyword>
<keyword evidence="2" id="KW-0472">Membrane</keyword>
<dbReference type="EMBL" id="OE844176">
    <property type="protein sequence ID" value="CAD7604912.1"/>
    <property type="molecule type" value="Genomic_DNA"/>
</dbReference>
<accession>A0A7R9K7J6</accession>
<protein>
    <submittedName>
        <fullName evidence="3">Uncharacterized protein</fullName>
    </submittedName>
</protein>
<evidence type="ECO:0000256" key="1">
    <source>
        <dbReference type="SAM" id="MobiDB-lite"/>
    </source>
</evidence>
<evidence type="ECO:0000256" key="2">
    <source>
        <dbReference type="SAM" id="Phobius"/>
    </source>
</evidence>
<feature type="region of interest" description="Disordered" evidence="1">
    <location>
        <begin position="151"/>
        <end position="170"/>
    </location>
</feature>
<proteinExistence type="predicted"/>
<sequence>MTGRSSFVNADGYLFPFAATATHLKCSPYNQPYPVRLTVVSQSLSNFGATCTLTVAMFVTYVFVYNMPHKGSLRDLKHTNYADRDVKRELDLPVIGSLVHCESSALDRAATEARFMMFLVLTPSGEISLNPIVRISEPWLLPCKRVVCPSPEQPTRHVEQQTAQDPRRPKRPAPRVLIVFMIESERGV</sequence>
<dbReference type="AlphaFoldDB" id="A0A7R9K7J6"/>
<name>A0A7R9K7J6_TIMGE</name>
<evidence type="ECO:0000313" key="3">
    <source>
        <dbReference type="EMBL" id="CAD7604912.1"/>
    </source>
</evidence>